<protein>
    <submittedName>
        <fullName evidence="1">3-oxoacyl-ACP synthase</fullName>
    </submittedName>
</protein>
<dbReference type="OrthoDB" id="1071350at2"/>
<accession>A0A554VEB3</accession>
<dbReference type="AlphaFoldDB" id="A0A554VEB3"/>
<dbReference type="EMBL" id="VLNR01000062">
    <property type="protein sequence ID" value="TSE05352.1"/>
    <property type="molecule type" value="Genomic_DNA"/>
</dbReference>
<dbReference type="Proteomes" id="UP000318833">
    <property type="component" value="Unassembled WGS sequence"/>
</dbReference>
<organism evidence="1 2">
    <name type="scientific">Aquimarina algiphila</name>
    <dbReference type="NCBI Taxonomy" id="2047982"/>
    <lineage>
        <taxon>Bacteria</taxon>
        <taxon>Pseudomonadati</taxon>
        <taxon>Bacteroidota</taxon>
        <taxon>Flavobacteriia</taxon>
        <taxon>Flavobacteriales</taxon>
        <taxon>Flavobacteriaceae</taxon>
        <taxon>Aquimarina</taxon>
    </lineage>
</organism>
<comment type="caution">
    <text evidence="1">The sequence shown here is derived from an EMBL/GenBank/DDBJ whole genome shotgun (WGS) entry which is preliminary data.</text>
</comment>
<evidence type="ECO:0000313" key="2">
    <source>
        <dbReference type="Proteomes" id="UP000318833"/>
    </source>
</evidence>
<reference evidence="1 2" key="1">
    <citation type="submission" date="2019-07" db="EMBL/GenBank/DDBJ databases">
        <title>The draft genome sequence of Aquimarina algiphila M91.</title>
        <authorList>
            <person name="Meng X."/>
        </authorList>
    </citation>
    <scope>NUCLEOTIDE SEQUENCE [LARGE SCALE GENOMIC DNA]</scope>
    <source>
        <strain evidence="1 2">M91</strain>
    </source>
</reference>
<proteinExistence type="predicted"/>
<evidence type="ECO:0000313" key="1">
    <source>
        <dbReference type="EMBL" id="TSE05352.1"/>
    </source>
</evidence>
<dbReference type="RefSeq" id="WP_143918089.1">
    <property type="nucleotide sequence ID" value="NZ_CANMIK010000069.1"/>
</dbReference>
<keyword evidence="2" id="KW-1185">Reference proteome</keyword>
<sequence length="203" mass="23485">MNSKFNINAYSHIRNDKISLNGDIVFEDETKDFSAFIKSAYKSQGMDYPKFFKMDNLSKLTFIAADLILQSISNSEENIAIILSNKASSLDTDRKYQESISDSNNYFPSPSVFVYTLPNICIGEICIKHQLFSENSFFIFDNFNPHHLWIQTEHLLKTKKANKVLCGWVDFDDSSYDAFLYLVEEHGDLNHTIKDIKQLYLCQ</sequence>
<gene>
    <name evidence="1" type="ORF">FOF46_23075</name>
</gene>
<name>A0A554VEB3_9FLAO</name>